<dbReference type="InterPro" id="IPR033248">
    <property type="entry name" value="Transketolase_C"/>
</dbReference>
<dbReference type="Gene3D" id="3.40.50.920">
    <property type="match status" value="1"/>
</dbReference>
<dbReference type="PANTHER" id="PTHR43825:SF1">
    <property type="entry name" value="TRANSKETOLASE-LIKE PYRIMIDINE-BINDING DOMAIN-CONTAINING PROTEIN"/>
    <property type="match status" value="1"/>
</dbReference>
<keyword evidence="6" id="KW-1185">Reference proteome</keyword>
<comment type="similarity">
    <text evidence="2">Belongs to the transketolase family.</text>
</comment>
<dbReference type="InterPro" id="IPR005475">
    <property type="entry name" value="Transketolase-like_Pyr-bd"/>
</dbReference>
<proteinExistence type="inferred from homology"/>
<dbReference type="Pfam" id="PF02780">
    <property type="entry name" value="Transketolase_C"/>
    <property type="match status" value="1"/>
</dbReference>
<accession>A0A0B2C0K3</accession>
<dbReference type="Pfam" id="PF02779">
    <property type="entry name" value="Transket_pyr"/>
    <property type="match status" value="1"/>
</dbReference>
<evidence type="ECO:0000256" key="1">
    <source>
        <dbReference type="ARBA" id="ARBA00001964"/>
    </source>
</evidence>
<dbReference type="SUPFAM" id="SSF52518">
    <property type="entry name" value="Thiamin diphosphate-binding fold (THDP-binding)"/>
    <property type="match status" value="1"/>
</dbReference>
<dbReference type="RefSeq" id="WP_039093967.1">
    <property type="nucleotide sequence ID" value="NZ_JTDN01000001.1"/>
</dbReference>
<comment type="cofactor">
    <cofactor evidence="1">
        <name>thiamine diphosphate</name>
        <dbReference type="ChEBI" id="CHEBI:58937"/>
    </cofactor>
</comment>
<gene>
    <name evidence="5" type="ORF">PK98_02245</name>
</gene>
<evidence type="ECO:0000313" key="5">
    <source>
        <dbReference type="EMBL" id="KHL25526.1"/>
    </source>
</evidence>
<keyword evidence="3" id="KW-0786">Thiamine pyrophosphate</keyword>
<organism evidence="5 6">
    <name type="scientific">Croceibacterium mercuriale</name>
    <dbReference type="NCBI Taxonomy" id="1572751"/>
    <lineage>
        <taxon>Bacteria</taxon>
        <taxon>Pseudomonadati</taxon>
        <taxon>Pseudomonadota</taxon>
        <taxon>Alphaproteobacteria</taxon>
        <taxon>Sphingomonadales</taxon>
        <taxon>Erythrobacteraceae</taxon>
        <taxon>Croceibacterium</taxon>
    </lineage>
</organism>
<dbReference type="SUPFAM" id="SSF52922">
    <property type="entry name" value="TK C-terminal domain-like"/>
    <property type="match status" value="1"/>
</dbReference>
<protein>
    <submittedName>
        <fullName evidence="5">Transketolase</fullName>
    </submittedName>
</protein>
<dbReference type="PANTHER" id="PTHR43825">
    <property type="entry name" value="PYRUVATE DEHYDROGENASE E1 COMPONENT"/>
    <property type="match status" value="1"/>
</dbReference>
<comment type="caution">
    <text evidence="5">The sequence shown here is derived from an EMBL/GenBank/DDBJ whole genome shotgun (WGS) entry which is preliminary data.</text>
</comment>
<dbReference type="Gene3D" id="3.40.50.970">
    <property type="match status" value="1"/>
</dbReference>
<feature type="domain" description="Transketolase-like pyrimidine-binding" evidence="4">
    <location>
        <begin position="11"/>
        <end position="176"/>
    </location>
</feature>
<dbReference type="Proteomes" id="UP000030988">
    <property type="component" value="Unassembled WGS sequence"/>
</dbReference>
<evidence type="ECO:0000259" key="4">
    <source>
        <dbReference type="SMART" id="SM00861"/>
    </source>
</evidence>
<dbReference type="InterPro" id="IPR029061">
    <property type="entry name" value="THDP-binding"/>
</dbReference>
<dbReference type="SMART" id="SM00861">
    <property type="entry name" value="Transket_pyr"/>
    <property type="match status" value="1"/>
</dbReference>
<evidence type="ECO:0000256" key="2">
    <source>
        <dbReference type="ARBA" id="ARBA00007131"/>
    </source>
</evidence>
<dbReference type="EMBL" id="JTDN01000001">
    <property type="protein sequence ID" value="KHL25526.1"/>
    <property type="molecule type" value="Genomic_DNA"/>
</dbReference>
<dbReference type="InterPro" id="IPR009014">
    <property type="entry name" value="Transketo_C/PFOR_II"/>
</dbReference>
<reference evidence="5 6" key="1">
    <citation type="submission" date="2014-11" db="EMBL/GenBank/DDBJ databases">
        <title>Draft genome sequence of Kirrobacter mercurialis.</title>
        <authorList>
            <person name="Coil D.A."/>
            <person name="Eisen J.A."/>
        </authorList>
    </citation>
    <scope>NUCLEOTIDE SEQUENCE [LARGE SCALE GENOMIC DNA]</scope>
    <source>
        <strain evidence="5 6">Coronado</strain>
    </source>
</reference>
<dbReference type="AlphaFoldDB" id="A0A0B2C0K3"/>
<evidence type="ECO:0000313" key="6">
    <source>
        <dbReference type="Proteomes" id="UP000030988"/>
    </source>
</evidence>
<evidence type="ECO:0000256" key="3">
    <source>
        <dbReference type="ARBA" id="ARBA00023052"/>
    </source>
</evidence>
<dbReference type="STRING" id="1572751.PK98_02245"/>
<dbReference type="FunFam" id="3.40.50.970:FF:000129">
    <property type="entry name" value="Transketolase"/>
    <property type="match status" value="1"/>
</dbReference>
<sequence>MSGAAPAQGMFDCRDAYVAALEELAADDPRIVAVVNDSVGSSKLGRFRDRFPDRLINVGIAEQNMVGVGAGLANGGKVPFVSGAACFLTARAMEQIKVDCAYSQANVKLCGISSGVAYGELGATHHSIEDVAWLRAIDRLTVIVPADPWQTAAAIRAAAAHDGPVYLRLSRMPVPQLARTDATFRIGVAETLREGGDLAIVATGTLVHRALAAAESLAAEGIGARVINMATVSPIDVAALAEAAATGAIVTAEEGLAHGGLGGAVAEWCARHAPTRMRMLGFPGFLPTGSADWLMEQHGLTATGIAAAAREVLQAKPG</sequence>
<dbReference type="InterPro" id="IPR051157">
    <property type="entry name" value="PDH/Transketolase"/>
</dbReference>
<dbReference type="OrthoDB" id="8732661at2"/>
<name>A0A0B2C0K3_9SPHN</name>
<dbReference type="CDD" id="cd07033">
    <property type="entry name" value="TPP_PYR_DXS_TK_like"/>
    <property type="match status" value="1"/>
</dbReference>